<accession>A0A0A0KEC1</accession>
<reference evidence="1 2" key="3">
    <citation type="journal article" date="2010" name="BMC Genomics">
        <title>Transcriptome sequencing and comparative analysis of cucumber flowers with different sex types.</title>
        <authorList>
            <person name="Guo S."/>
            <person name="Zheng Y."/>
            <person name="Joung J.G."/>
            <person name="Liu S."/>
            <person name="Zhang Z."/>
            <person name="Crasta O.R."/>
            <person name="Sobral B.W."/>
            <person name="Xu Y."/>
            <person name="Huang S."/>
            <person name="Fei Z."/>
        </authorList>
    </citation>
    <scope>NUCLEOTIDE SEQUENCE [LARGE SCALE GENOMIC DNA]</scope>
    <source>
        <strain evidence="2">cv. 9930</strain>
    </source>
</reference>
<keyword evidence="2" id="KW-1185">Reference proteome</keyword>
<proteinExistence type="predicted"/>
<dbReference type="AlphaFoldDB" id="A0A0A0KEC1"/>
<dbReference type="Proteomes" id="UP000029981">
    <property type="component" value="Chromosome 6"/>
</dbReference>
<reference evidence="1 2" key="4">
    <citation type="journal article" date="2011" name="BMC Genomics">
        <title>RNA-Seq improves annotation of protein-coding genes in the cucumber genome.</title>
        <authorList>
            <person name="Li Z."/>
            <person name="Zhang Z."/>
            <person name="Yan P."/>
            <person name="Huang S."/>
            <person name="Fei Z."/>
            <person name="Lin K."/>
        </authorList>
    </citation>
    <scope>NUCLEOTIDE SEQUENCE [LARGE SCALE GENOMIC DNA]</scope>
    <source>
        <strain evidence="2">cv. 9930</strain>
    </source>
</reference>
<gene>
    <name evidence="1" type="ORF">Csa_6G197215</name>
</gene>
<evidence type="ECO:0000313" key="2">
    <source>
        <dbReference type="Proteomes" id="UP000029981"/>
    </source>
</evidence>
<reference evidence="1 2" key="2">
    <citation type="journal article" date="2009" name="PLoS ONE">
        <title>An integrated genetic and cytogenetic map of the cucumber genome.</title>
        <authorList>
            <person name="Ren Y."/>
            <person name="Zhang Z."/>
            <person name="Liu J."/>
            <person name="Staub J.E."/>
            <person name="Han Y."/>
            <person name="Cheng Z."/>
            <person name="Li X."/>
            <person name="Lu J."/>
            <person name="Miao H."/>
            <person name="Kang H."/>
            <person name="Xie B."/>
            <person name="Gu X."/>
            <person name="Wang X."/>
            <person name="Du Y."/>
            <person name="Jin W."/>
            <person name="Huang S."/>
        </authorList>
    </citation>
    <scope>NUCLEOTIDE SEQUENCE [LARGE SCALE GENOMIC DNA]</scope>
    <source>
        <strain evidence="2">cv. 9930</strain>
    </source>
</reference>
<dbReference type="Gramene" id="KGN47189">
    <property type="protein sequence ID" value="KGN47189"/>
    <property type="gene ID" value="Csa_6G197215"/>
</dbReference>
<organism evidence="1 2">
    <name type="scientific">Cucumis sativus</name>
    <name type="common">Cucumber</name>
    <dbReference type="NCBI Taxonomy" id="3659"/>
    <lineage>
        <taxon>Eukaryota</taxon>
        <taxon>Viridiplantae</taxon>
        <taxon>Streptophyta</taxon>
        <taxon>Embryophyta</taxon>
        <taxon>Tracheophyta</taxon>
        <taxon>Spermatophyta</taxon>
        <taxon>Magnoliopsida</taxon>
        <taxon>eudicotyledons</taxon>
        <taxon>Gunneridae</taxon>
        <taxon>Pentapetalae</taxon>
        <taxon>rosids</taxon>
        <taxon>fabids</taxon>
        <taxon>Cucurbitales</taxon>
        <taxon>Cucurbitaceae</taxon>
        <taxon>Benincaseae</taxon>
        <taxon>Cucumis</taxon>
    </lineage>
</organism>
<reference evidence="1 2" key="1">
    <citation type="journal article" date="2009" name="Nat. Genet.">
        <title>The genome of the cucumber, Cucumis sativus L.</title>
        <authorList>
            <person name="Huang S."/>
            <person name="Li R."/>
            <person name="Zhang Z."/>
            <person name="Li L."/>
            <person name="Gu X."/>
            <person name="Fan W."/>
            <person name="Lucas W.J."/>
            <person name="Wang X."/>
            <person name="Xie B."/>
            <person name="Ni P."/>
            <person name="Ren Y."/>
            <person name="Zhu H."/>
            <person name="Li J."/>
            <person name="Lin K."/>
            <person name="Jin W."/>
            <person name="Fei Z."/>
            <person name="Li G."/>
            <person name="Staub J."/>
            <person name="Kilian A."/>
            <person name="van der Vossen E.A."/>
            <person name="Wu Y."/>
            <person name="Guo J."/>
            <person name="He J."/>
            <person name="Jia Z."/>
            <person name="Ren Y."/>
            <person name="Tian G."/>
            <person name="Lu Y."/>
            <person name="Ruan J."/>
            <person name="Qian W."/>
            <person name="Wang M."/>
            <person name="Huang Q."/>
            <person name="Li B."/>
            <person name="Xuan Z."/>
            <person name="Cao J."/>
            <person name="Asan"/>
            <person name="Wu Z."/>
            <person name="Zhang J."/>
            <person name="Cai Q."/>
            <person name="Bai Y."/>
            <person name="Zhao B."/>
            <person name="Han Y."/>
            <person name="Li Y."/>
            <person name="Li X."/>
            <person name="Wang S."/>
            <person name="Shi Q."/>
            <person name="Liu S."/>
            <person name="Cho W.K."/>
            <person name="Kim J.Y."/>
            <person name="Xu Y."/>
            <person name="Heller-Uszynska K."/>
            <person name="Miao H."/>
            <person name="Cheng Z."/>
            <person name="Zhang S."/>
            <person name="Wu J."/>
            <person name="Yang Y."/>
            <person name="Kang H."/>
            <person name="Li M."/>
            <person name="Liang H."/>
            <person name="Ren X."/>
            <person name="Shi Z."/>
            <person name="Wen M."/>
            <person name="Jian M."/>
            <person name="Yang H."/>
            <person name="Zhang G."/>
            <person name="Yang Z."/>
            <person name="Chen R."/>
            <person name="Liu S."/>
            <person name="Li J."/>
            <person name="Ma L."/>
            <person name="Liu H."/>
            <person name="Zhou Y."/>
            <person name="Zhao J."/>
            <person name="Fang X."/>
            <person name="Li G."/>
            <person name="Fang L."/>
            <person name="Li Y."/>
            <person name="Liu D."/>
            <person name="Zheng H."/>
            <person name="Zhang Y."/>
            <person name="Qin N."/>
            <person name="Li Z."/>
            <person name="Yang G."/>
            <person name="Yang S."/>
            <person name="Bolund L."/>
            <person name="Kristiansen K."/>
            <person name="Zheng H."/>
            <person name="Li S."/>
            <person name="Zhang X."/>
            <person name="Yang H."/>
            <person name="Wang J."/>
            <person name="Sun R."/>
            <person name="Zhang B."/>
            <person name="Jiang S."/>
            <person name="Wang J."/>
            <person name="Du Y."/>
            <person name="Li S."/>
        </authorList>
    </citation>
    <scope>NUCLEOTIDE SEQUENCE [LARGE SCALE GENOMIC DNA]</scope>
    <source>
        <strain evidence="2">cv. 9930</strain>
    </source>
</reference>
<evidence type="ECO:0000313" key="1">
    <source>
        <dbReference type="EMBL" id="KGN47189.1"/>
    </source>
</evidence>
<name>A0A0A0KEC1_CUCSA</name>
<sequence>MLTPFSRNQVSSLGNTSLLLLLLLLLLHGLTTTALSSILNFSMLISKFSVGLTFGQPRRDGLIIEFPSRNGSLCFRFCLTSNNPKALASSALVVGGRFRLLTLLEFILSC</sequence>
<protein>
    <submittedName>
        <fullName evidence="1">Uncharacterized protein</fullName>
    </submittedName>
</protein>
<dbReference type="EMBL" id="CM002927">
    <property type="protein sequence ID" value="KGN47189.1"/>
    <property type="molecule type" value="Genomic_DNA"/>
</dbReference>